<keyword evidence="5" id="KW-1185">Reference proteome</keyword>
<evidence type="ECO:0008006" key="6">
    <source>
        <dbReference type="Google" id="ProtNLM"/>
    </source>
</evidence>
<organism evidence="4 5">
    <name type="scientific">Paractinoplanes toevensis</name>
    <dbReference type="NCBI Taxonomy" id="571911"/>
    <lineage>
        <taxon>Bacteria</taxon>
        <taxon>Bacillati</taxon>
        <taxon>Actinomycetota</taxon>
        <taxon>Actinomycetes</taxon>
        <taxon>Micromonosporales</taxon>
        <taxon>Micromonosporaceae</taxon>
        <taxon>Paractinoplanes</taxon>
    </lineage>
</organism>
<keyword evidence="2" id="KW-1133">Transmembrane helix</keyword>
<evidence type="ECO:0000256" key="1">
    <source>
        <dbReference type="SAM" id="MobiDB-lite"/>
    </source>
</evidence>
<keyword evidence="2" id="KW-0472">Membrane</keyword>
<feature type="transmembrane region" description="Helical" evidence="2">
    <location>
        <begin position="515"/>
        <end position="534"/>
    </location>
</feature>
<sequence length="541" mass="53777">MTPVRSLAASVVVLGFAGTIAAPLPASAAPAPCERTENYAAQSGAEALRIDKLEMHAAERGEERPVTKDEDTDEESAGKGAADRILGTGAAGIDPTTDNGEDADTLSEGIGILGKAVLDSVDPHGVIPRADSEPFSSPVESGDAESATGGQGGGGEADEATVTVREVGLGEARTALIGPAKVKSAAVARILDGKSTDHASWTKPVVQQAPPSHPKATKRSTGGGQAGPLKIGAGEVSAHARWDDGMACGSTAGEAARSQSSVRGAAVLAGAETALVRVPEKLAGVSTTALEGRGGAARTVASATVIAGRIDLAGGRVRVRVLRAPALTATMSATEGGEVRYEPALIEVSGDGIATERLSAAGAQAEFTLRPDRQAMEAGLLGSGLGGLGSGSALPLPHVPGVPTVNMPPAIGGPAPESAPATAGSTRVRIALGEVRKAKKGHAIAARATAITMSLEQVGARGKSGYGGKPASASLNLTFGLMEAAAVAPERRTVPHDTAGEAGGLPITGPAVSGLAMGGVALLVTGVAAVLLGVRRRRTRQ</sequence>
<feature type="region of interest" description="Disordered" evidence="1">
    <location>
        <begin position="124"/>
        <end position="157"/>
    </location>
</feature>
<evidence type="ECO:0000256" key="2">
    <source>
        <dbReference type="SAM" id="Phobius"/>
    </source>
</evidence>
<keyword evidence="3" id="KW-0732">Signal</keyword>
<feature type="region of interest" description="Disordered" evidence="1">
    <location>
        <begin position="204"/>
        <end position="228"/>
    </location>
</feature>
<accession>A0A919TGK4</accession>
<dbReference type="RefSeq" id="WP_213011005.1">
    <property type="nucleotide sequence ID" value="NZ_BOQN01000091.1"/>
</dbReference>
<protein>
    <recommendedName>
        <fullName evidence="6">Gram-positive cocci surface proteins LPxTG domain-containing protein</fullName>
    </recommendedName>
</protein>
<feature type="region of interest" description="Disordered" evidence="1">
    <location>
        <begin position="56"/>
        <end position="106"/>
    </location>
</feature>
<name>A0A919TGK4_9ACTN</name>
<evidence type="ECO:0000256" key="3">
    <source>
        <dbReference type="SAM" id="SignalP"/>
    </source>
</evidence>
<dbReference type="AlphaFoldDB" id="A0A919TGK4"/>
<evidence type="ECO:0000313" key="5">
    <source>
        <dbReference type="Proteomes" id="UP000677082"/>
    </source>
</evidence>
<dbReference type="Proteomes" id="UP000677082">
    <property type="component" value="Unassembled WGS sequence"/>
</dbReference>
<keyword evidence="2" id="KW-0812">Transmembrane</keyword>
<reference evidence="4 5" key="1">
    <citation type="submission" date="2021-03" db="EMBL/GenBank/DDBJ databases">
        <title>Whole genome shotgun sequence of Actinoplanes toevensis NBRC 105298.</title>
        <authorList>
            <person name="Komaki H."/>
            <person name="Tamura T."/>
        </authorList>
    </citation>
    <scope>NUCLEOTIDE SEQUENCE [LARGE SCALE GENOMIC DNA]</scope>
    <source>
        <strain evidence="4 5">NBRC 105298</strain>
    </source>
</reference>
<proteinExistence type="predicted"/>
<feature type="chain" id="PRO_5036792471" description="Gram-positive cocci surface proteins LPxTG domain-containing protein" evidence="3">
    <location>
        <begin position="29"/>
        <end position="541"/>
    </location>
</feature>
<gene>
    <name evidence="4" type="ORF">Ato02nite_070660</name>
</gene>
<evidence type="ECO:0000313" key="4">
    <source>
        <dbReference type="EMBL" id="GIM95273.1"/>
    </source>
</evidence>
<comment type="caution">
    <text evidence="4">The sequence shown here is derived from an EMBL/GenBank/DDBJ whole genome shotgun (WGS) entry which is preliminary data.</text>
</comment>
<feature type="compositionally biased region" description="Basic and acidic residues" evidence="1">
    <location>
        <begin position="56"/>
        <end position="69"/>
    </location>
</feature>
<dbReference type="EMBL" id="BOQN01000091">
    <property type="protein sequence ID" value="GIM95273.1"/>
    <property type="molecule type" value="Genomic_DNA"/>
</dbReference>
<feature type="signal peptide" evidence="3">
    <location>
        <begin position="1"/>
        <end position="28"/>
    </location>
</feature>